<evidence type="ECO:0000313" key="7">
    <source>
        <dbReference type="Proteomes" id="UP000276215"/>
    </source>
</evidence>
<dbReference type="InterPro" id="IPR006214">
    <property type="entry name" value="Bax_inhibitor_1-related"/>
</dbReference>
<evidence type="ECO:0000313" key="6">
    <source>
        <dbReference type="EMBL" id="RPB03114.1"/>
    </source>
</evidence>
<comment type="similarity">
    <text evidence="5">Belongs to the BI1 family.</text>
</comment>
<feature type="transmembrane region" description="Helical" evidence="5">
    <location>
        <begin position="229"/>
        <end position="253"/>
    </location>
</feature>
<name>A0A3N4JXL8_9PEZI</name>
<evidence type="ECO:0000256" key="3">
    <source>
        <dbReference type="ARBA" id="ARBA00022989"/>
    </source>
</evidence>
<keyword evidence="2 5" id="KW-0812">Transmembrane</keyword>
<keyword evidence="4 5" id="KW-0472">Membrane</keyword>
<reference evidence="6 7" key="1">
    <citation type="journal article" date="2018" name="Nat. Ecol. Evol.">
        <title>Pezizomycetes genomes reveal the molecular basis of ectomycorrhizal truffle lifestyle.</title>
        <authorList>
            <person name="Murat C."/>
            <person name="Payen T."/>
            <person name="Noel B."/>
            <person name="Kuo A."/>
            <person name="Morin E."/>
            <person name="Chen J."/>
            <person name="Kohler A."/>
            <person name="Krizsan K."/>
            <person name="Balestrini R."/>
            <person name="Da Silva C."/>
            <person name="Montanini B."/>
            <person name="Hainaut M."/>
            <person name="Levati E."/>
            <person name="Barry K.W."/>
            <person name="Belfiori B."/>
            <person name="Cichocki N."/>
            <person name="Clum A."/>
            <person name="Dockter R.B."/>
            <person name="Fauchery L."/>
            <person name="Guy J."/>
            <person name="Iotti M."/>
            <person name="Le Tacon F."/>
            <person name="Lindquist E.A."/>
            <person name="Lipzen A."/>
            <person name="Malagnac F."/>
            <person name="Mello A."/>
            <person name="Molinier V."/>
            <person name="Miyauchi S."/>
            <person name="Poulain J."/>
            <person name="Riccioni C."/>
            <person name="Rubini A."/>
            <person name="Sitrit Y."/>
            <person name="Splivallo R."/>
            <person name="Traeger S."/>
            <person name="Wang M."/>
            <person name="Zifcakova L."/>
            <person name="Wipf D."/>
            <person name="Zambonelli A."/>
            <person name="Paolocci F."/>
            <person name="Nowrousian M."/>
            <person name="Ottonello S."/>
            <person name="Baldrian P."/>
            <person name="Spatafora J.W."/>
            <person name="Henrissat B."/>
            <person name="Nagy L.G."/>
            <person name="Aury J.M."/>
            <person name="Wincker P."/>
            <person name="Grigoriev I.V."/>
            <person name="Bonfante P."/>
            <person name="Martin F.M."/>
        </authorList>
    </citation>
    <scope>NUCLEOTIDE SEQUENCE [LARGE SCALE GENOMIC DNA]</scope>
    <source>
        <strain evidence="6 7">120613-1</strain>
    </source>
</reference>
<dbReference type="EMBL" id="ML120364">
    <property type="protein sequence ID" value="RPB03114.1"/>
    <property type="molecule type" value="Genomic_DNA"/>
</dbReference>
<keyword evidence="3 5" id="KW-1133">Transmembrane helix</keyword>
<dbReference type="Pfam" id="PF01027">
    <property type="entry name" value="Bax1-I"/>
    <property type="match status" value="1"/>
</dbReference>
<evidence type="ECO:0000256" key="4">
    <source>
        <dbReference type="ARBA" id="ARBA00023136"/>
    </source>
</evidence>
<feature type="transmembrane region" description="Helical" evidence="5">
    <location>
        <begin position="117"/>
        <end position="134"/>
    </location>
</feature>
<dbReference type="PANTHER" id="PTHR23291:SF112">
    <property type="entry name" value="GROWTH HORMONE-INDUCIBLE TRANSMEMBRANE PROTEIN"/>
    <property type="match status" value="1"/>
</dbReference>
<evidence type="ECO:0000256" key="2">
    <source>
        <dbReference type="ARBA" id="ARBA00022692"/>
    </source>
</evidence>
<sequence length="330" mass="36197">MFLQTTIRPVVGRTLFSSAAAKPFTRTFTTLRSPIPRQSFTLVRHQQHPKTQFATKRFFTTDPAIVARPTRQQGIQKLLYAGGIFGGTLLAINFLFNHETRQGSIPLYERAFLQETFTYTGVGVGMMGLAAKGLHNMGWSYRLMSMNPWLVLGGSLAAAVGTMYATRVTDPDNYIQKHLLWTAFNLTNAAVLAPLFFYNPAILARAGLYTVGIIGSIAFVGATAKEDKYLYLGAPLLAGVAVVALSGLAPMVLPLGSRALVASEAVWMYGGLAVFGGFTLYDVQKILHRARLAESGLIKKDTVNESISLELDFINIFVRLVQILAARERR</sequence>
<gene>
    <name evidence="6" type="ORF">L873DRAFT_1801196</name>
</gene>
<dbReference type="PANTHER" id="PTHR23291">
    <property type="entry name" value="BAX INHIBITOR-RELATED"/>
    <property type="match status" value="1"/>
</dbReference>
<dbReference type="STRING" id="1336337.A0A3N4JXL8"/>
<feature type="transmembrane region" description="Helical" evidence="5">
    <location>
        <begin position="78"/>
        <end position="96"/>
    </location>
</feature>
<organism evidence="6 7">
    <name type="scientific">Choiromyces venosus 120613-1</name>
    <dbReference type="NCBI Taxonomy" id="1336337"/>
    <lineage>
        <taxon>Eukaryota</taxon>
        <taxon>Fungi</taxon>
        <taxon>Dikarya</taxon>
        <taxon>Ascomycota</taxon>
        <taxon>Pezizomycotina</taxon>
        <taxon>Pezizomycetes</taxon>
        <taxon>Pezizales</taxon>
        <taxon>Tuberaceae</taxon>
        <taxon>Choiromyces</taxon>
    </lineage>
</organism>
<feature type="transmembrane region" description="Helical" evidence="5">
    <location>
        <begin position="265"/>
        <end position="283"/>
    </location>
</feature>
<protein>
    <recommendedName>
        <fullName evidence="8">Bax inhibitor family protein</fullName>
    </recommendedName>
</protein>
<dbReference type="Proteomes" id="UP000276215">
    <property type="component" value="Unassembled WGS sequence"/>
</dbReference>
<comment type="subcellular location">
    <subcellularLocation>
        <location evidence="1">Membrane</location>
        <topology evidence="1">Multi-pass membrane protein</topology>
    </subcellularLocation>
</comment>
<keyword evidence="7" id="KW-1185">Reference proteome</keyword>
<accession>A0A3N4JXL8</accession>
<evidence type="ECO:0000256" key="5">
    <source>
        <dbReference type="RuleBase" id="RU004379"/>
    </source>
</evidence>
<evidence type="ECO:0000256" key="1">
    <source>
        <dbReference type="ARBA" id="ARBA00004141"/>
    </source>
</evidence>
<evidence type="ECO:0008006" key="8">
    <source>
        <dbReference type="Google" id="ProtNLM"/>
    </source>
</evidence>
<proteinExistence type="inferred from homology"/>
<feature type="transmembrane region" description="Helical" evidence="5">
    <location>
        <begin position="146"/>
        <end position="166"/>
    </location>
</feature>
<dbReference type="GO" id="GO:0005743">
    <property type="term" value="C:mitochondrial inner membrane"/>
    <property type="evidence" value="ECO:0007669"/>
    <property type="project" value="TreeGrafter"/>
</dbReference>
<dbReference type="OrthoDB" id="1277691at2759"/>
<feature type="transmembrane region" description="Helical" evidence="5">
    <location>
        <begin position="202"/>
        <end position="222"/>
    </location>
</feature>
<dbReference type="AlphaFoldDB" id="A0A3N4JXL8"/>